<organism evidence="2 3">
    <name type="scientific">Platanthera zijinensis</name>
    <dbReference type="NCBI Taxonomy" id="2320716"/>
    <lineage>
        <taxon>Eukaryota</taxon>
        <taxon>Viridiplantae</taxon>
        <taxon>Streptophyta</taxon>
        <taxon>Embryophyta</taxon>
        <taxon>Tracheophyta</taxon>
        <taxon>Spermatophyta</taxon>
        <taxon>Magnoliopsida</taxon>
        <taxon>Liliopsida</taxon>
        <taxon>Asparagales</taxon>
        <taxon>Orchidaceae</taxon>
        <taxon>Orchidoideae</taxon>
        <taxon>Orchideae</taxon>
        <taxon>Orchidinae</taxon>
        <taxon>Platanthera</taxon>
    </lineage>
</organism>
<protein>
    <submittedName>
        <fullName evidence="2">Homeobox-leucine zipper protein HOX32</fullName>
    </submittedName>
</protein>
<feature type="domain" description="START" evidence="1">
    <location>
        <begin position="47"/>
        <end position="92"/>
    </location>
</feature>
<comment type="caution">
    <text evidence="2">The sequence shown here is derived from an EMBL/GenBank/DDBJ whole genome shotgun (WGS) entry which is preliminary data.</text>
</comment>
<dbReference type="InterPro" id="IPR023393">
    <property type="entry name" value="START-like_dom_sf"/>
</dbReference>
<dbReference type="GO" id="GO:0003677">
    <property type="term" value="F:DNA binding"/>
    <property type="evidence" value="ECO:0007669"/>
    <property type="project" value="UniProtKB-KW"/>
</dbReference>
<evidence type="ECO:0000313" key="3">
    <source>
        <dbReference type="Proteomes" id="UP001418222"/>
    </source>
</evidence>
<keyword evidence="2" id="KW-0371">Homeobox</keyword>
<dbReference type="SUPFAM" id="SSF55961">
    <property type="entry name" value="Bet v1-like"/>
    <property type="match status" value="1"/>
</dbReference>
<dbReference type="AlphaFoldDB" id="A0AAP0G4U0"/>
<dbReference type="Proteomes" id="UP001418222">
    <property type="component" value="Unassembled WGS sequence"/>
</dbReference>
<accession>A0AAP0G4U0</accession>
<dbReference type="PANTHER" id="PTHR45950:SF7">
    <property type="entry name" value="HOMEOBOX-LEUCINE ZIPPER PROTEIN ATHB-14"/>
    <property type="match status" value="1"/>
</dbReference>
<dbReference type="Gene3D" id="3.30.530.20">
    <property type="match status" value="1"/>
</dbReference>
<keyword evidence="3" id="KW-1185">Reference proteome</keyword>
<dbReference type="PANTHER" id="PTHR45950">
    <property type="entry name" value="HOMEOBOX-LEUCINE ZIPPER PROTEIN ATHB-14"/>
    <property type="match status" value="1"/>
</dbReference>
<keyword evidence="2" id="KW-0238">DNA-binding</keyword>
<name>A0AAP0G4U0_9ASPA</name>
<gene>
    <name evidence="2" type="primary">HOX32</name>
    <name evidence="2" type="ORF">KSP39_PZI012824</name>
</gene>
<proteinExistence type="predicted"/>
<dbReference type="InterPro" id="IPR044830">
    <property type="entry name" value="HD-Zip_III"/>
</dbReference>
<evidence type="ECO:0000259" key="1">
    <source>
        <dbReference type="Pfam" id="PF01852"/>
    </source>
</evidence>
<dbReference type="EMBL" id="JBBWWQ010000010">
    <property type="protein sequence ID" value="KAK8936927.1"/>
    <property type="molecule type" value="Genomic_DNA"/>
</dbReference>
<dbReference type="GO" id="GO:0008289">
    <property type="term" value="F:lipid binding"/>
    <property type="evidence" value="ECO:0007669"/>
    <property type="project" value="InterPro"/>
</dbReference>
<reference evidence="2 3" key="1">
    <citation type="journal article" date="2022" name="Nat. Plants">
        <title>Genomes of leafy and leafless Platanthera orchids illuminate the evolution of mycoheterotrophy.</title>
        <authorList>
            <person name="Li M.H."/>
            <person name="Liu K.W."/>
            <person name="Li Z."/>
            <person name="Lu H.C."/>
            <person name="Ye Q.L."/>
            <person name="Zhang D."/>
            <person name="Wang J.Y."/>
            <person name="Li Y.F."/>
            <person name="Zhong Z.M."/>
            <person name="Liu X."/>
            <person name="Yu X."/>
            <person name="Liu D.K."/>
            <person name="Tu X.D."/>
            <person name="Liu B."/>
            <person name="Hao Y."/>
            <person name="Liao X.Y."/>
            <person name="Jiang Y.T."/>
            <person name="Sun W.H."/>
            <person name="Chen J."/>
            <person name="Chen Y.Q."/>
            <person name="Ai Y."/>
            <person name="Zhai J.W."/>
            <person name="Wu S.S."/>
            <person name="Zhou Z."/>
            <person name="Hsiao Y.Y."/>
            <person name="Wu W.L."/>
            <person name="Chen Y.Y."/>
            <person name="Lin Y.F."/>
            <person name="Hsu J.L."/>
            <person name="Li C.Y."/>
            <person name="Wang Z.W."/>
            <person name="Zhao X."/>
            <person name="Zhong W.Y."/>
            <person name="Ma X.K."/>
            <person name="Ma L."/>
            <person name="Huang J."/>
            <person name="Chen G.Z."/>
            <person name="Huang M.Z."/>
            <person name="Huang L."/>
            <person name="Peng D.H."/>
            <person name="Luo Y.B."/>
            <person name="Zou S.Q."/>
            <person name="Chen S.P."/>
            <person name="Lan S."/>
            <person name="Tsai W.C."/>
            <person name="Van de Peer Y."/>
            <person name="Liu Z.J."/>
        </authorList>
    </citation>
    <scope>NUCLEOTIDE SEQUENCE [LARGE SCALE GENOMIC DNA]</scope>
    <source>
        <strain evidence="2">Lor287</strain>
    </source>
</reference>
<dbReference type="GO" id="GO:0003700">
    <property type="term" value="F:DNA-binding transcription factor activity"/>
    <property type="evidence" value="ECO:0007669"/>
    <property type="project" value="InterPro"/>
</dbReference>
<dbReference type="Pfam" id="PF01852">
    <property type="entry name" value="START"/>
    <property type="match status" value="1"/>
</dbReference>
<evidence type="ECO:0000313" key="2">
    <source>
        <dbReference type="EMBL" id="KAK8936927.1"/>
    </source>
</evidence>
<sequence>MKVVEILKDRLNWYRDCRAHDVLTIIPAGNGRKIELIYMQICMRSLTTSICGPSGPTAPNFVITEMLSSGYLIRPCEGGGSMIHIVDHLDLDVLEVVRLEGHGLNQDDLLARDLHML</sequence>
<dbReference type="InterPro" id="IPR002913">
    <property type="entry name" value="START_lipid-bd_dom"/>
</dbReference>